<feature type="domain" description="Oligopeptidase F N-terminal" evidence="8">
    <location>
        <begin position="103"/>
        <end position="169"/>
    </location>
</feature>
<evidence type="ECO:0000256" key="4">
    <source>
        <dbReference type="ARBA" id="ARBA00022833"/>
    </source>
</evidence>
<dbReference type="Proteomes" id="UP000198853">
    <property type="component" value="Unassembled WGS sequence"/>
</dbReference>
<sequence length="581" mass="67106">MSKLQWDLSSIFDGGSVDSSEFTSFVEQLETDIKGLQQRVESLAKGDVETFADHFLELEKLMAKLQEAFAFTTCLVSANVKDQRAKQWKADLKPLRTQLQAHLLHISDKDWQKLLARPDMAKRSFPLTERRERIKKKMKPEQEQLAEALGQDGYHGWNDMYSTLVAQMRVTVDGETLSVGQANNKTGSSDRAIREKWSRALADKWEEHEDLFAETINHLAGFRLGLYEQRGWEDPLKEPLMINRMQKETLDAMWSAIEEVKPTIVDFIRRKKAWLGIESLNMHDISAPIETDVGSEEIPYDEAANEIETRFRNVSPAMADFARKAFDKQWIEAEDRDNKGPGGFCTSFPVSGESRIFMTYDGSPGSVQTLAHELGHAFHQHAMEELPHFTTKYAMNVAETASTFAEQIIAEAAVQEAETREEKIKLLDTKINRSCAFFMNIHARFLFEKRFYEQRKQGWLSADDLKALMVEAQKEAYREELDEYDPHFWASKLHFFITQTPFYNFPYTFGYLFSLGVYQRLREDQDDFEAAYISLLKDTAAMPVEKLAEKHLNADITKKDFWLEATRPIVDDIEQFLELTE</sequence>
<gene>
    <name evidence="9" type="ORF">SAMN04488123_102411</name>
</gene>
<proteinExistence type="inferred from homology"/>
<feature type="domain" description="Peptidase M3A/M3B catalytic" evidence="7">
    <location>
        <begin position="188"/>
        <end position="565"/>
    </location>
</feature>
<evidence type="ECO:0000256" key="3">
    <source>
        <dbReference type="ARBA" id="ARBA00022801"/>
    </source>
</evidence>
<dbReference type="InterPro" id="IPR001333">
    <property type="entry name" value="Peptidase_M32_Taq"/>
</dbReference>
<dbReference type="NCBIfam" id="TIGR02290">
    <property type="entry name" value="M3_fam_3"/>
    <property type="match status" value="1"/>
</dbReference>
<evidence type="ECO:0000256" key="6">
    <source>
        <dbReference type="RuleBase" id="RU003435"/>
    </source>
</evidence>
<evidence type="ECO:0000259" key="8">
    <source>
        <dbReference type="Pfam" id="PF08439"/>
    </source>
</evidence>
<dbReference type="PANTHER" id="PTHR34217">
    <property type="entry name" value="METAL-DEPENDENT CARBOXYPEPTIDASE"/>
    <property type="match status" value="1"/>
</dbReference>
<dbReference type="GO" id="GO:0046872">
    <property type="term" value="F:metal ion binding"/>
    <property type="evidence" value="ECO:0007669"/>
    <property type="project" value="UniProtKB-UniRule"/>
</dbReference>
<comment type="cofactor">
    <cofactor evidence="6">
        <name>Zn(2+)</name>
        <dbReference type="ChEBI" id="CHEBI:29105"/>
    </cofactor>
    <text evidence="6">Binds 1 zinc ion.</text>
</comment>
<keyword evidence="5 6" id="KW-0482">Metalloprotease</keyword>
<dbReference type="GO" id="GO:0006508">
    <property type="term" value="P:proteolysis"/>
    <property type="evidence" value="ECO:0007669"/>
    <property type="project" value="UniProtKB-KW"/>
</dbReference>
<evidence type="ECO:0000313" key="9">
    <source>
        <dbReference type="EMBL" id="SDI49054.1"/>
    </source>
</evidence>
<dbReference type="GO" id="GO:0004222">
    <property type="term" value="F:metalloendopeptidase activity"/>
    <property type="evidence" value="ECO:0007669"/>
    <property type="project" value="InterPro"/>
</dbReference>
<reference evidence="9 10" key="1">
    <citation type="submission" date="2016-10" db="EMBL/GenBank/DDBJ databases">
        <authorList>
            <person name="de Groot N.N."/>
        </authorList>
    </citation>
    <scope>NUCLEOTIDE SEQUENCE [LARGE SCALE GENOMIC DNA]</scope>
    <source>
        <strain evidence="9 10">DSM 21771</strain>
    </source>
</reference>
<dbReference type="InterPro" id="IPR013647">
    <property type="entry name" value="OligopepF_N_dom"/>
</dbReference>
<dbReference type="OrthoDB" id="9769691at2"/>
<evidence type="ECO:0000256" key="5">
    <source>
        <dbReference type="ARBA" id="ARBA00023049"/>
    </source>
</evidence>
<evidence type="ECO:0000256" key="2">
    <source>
        <dbReference type="ARBA" id="ARBA00022723"/>
    </source>
</evidence>
<keyword evidence="2 6" id="KW-0479">Metal-binding</keyword>
<evidence type="ECO:0000259" key="7">
    <source>
        <dbReference type="Pfam" id="PF01432"/>
    </source>
</evidence>
<name>A0A1G8L029_9BACI</name>
<keyword evidence="4 6" id="KW-0862">Zinc</keyword>
<dbReference type="RefSeq" id="WP_090396292.1">
    <property type="nucleotide sequence ID" value="NZ_FNEN01000002.1"/>
</dbReference>
<keyword evidence="10" id="KW-1185">Reference proteome</keyword>
<dbReference type="PANTHER" id="PTHR34217:SF1">
    <property type="entry name" value="CARBOXYPEPTIDASE 1"/>
    <property type="match status" value="1"/>
</dbReference>
<evidence type="ECO:0000256" key="1">
    <source>
        <dbReference type="ARBA" id="ARBA00022670"/>
    </source>
</evidence>
<dbReference type="SUPFAM" id="SSF55486">
    <property type="entry name" value="Metalloproteases ('zincins'), catalytic domain"/>
    <property type="match status" value="1"/>
</dbReference>
<organism evidence="9 10">
    <name type="scientific">Natribacillus halophilus</name>
    <dbReference type="NCBI Taxonomy" id="549003"/>
    <lineage>
        <taxon>Bacteria</taxon>
        <taxon>Bacillati</taxon>
        <taxon>Bacillota</taxon>
        <taxon>Bacilli</taxon>
        <taxon>Bacillales</taxon>
        <taxon>Bacillaceae</taxon>
        <taxon>Natribacillus</taxon>
    </lineage>
</organism>
<comment type="similarity">
    <text evidence="6">Belongs to the peptidase M3 family.</text>
</comment>
<dbReference type="GO" id="GO:0004181">
    <property type="term" value="F:metallocarboxypeptidase activity"/>
    <property type="evidence" value="ECO:0007669"/>
    <property type="project" value="InterPro"/>
</dbReference>
<protein>
    <submittedName>
        <fullName evidence="9">Oligoendopeptidase, pepF/M3 family</fullName>
    </submittedName>
</protein>
<keyword evidence="1 6" id="KW-0645">Protease</keyword>
<dbReference type="Pfam" id="PF01432">
    <property type="entry name" value="Peptidase_M3"/>
    <property type="match status" value="1"/>
</dbReference>
<accession>A0A1G8L029</accession>
<dbReference type="Gene3D" id="1.10.1370.30">
    <property type="match status" value="1"/>
</dbReference>
<dbReference type="InterPro" id="IPR001567">
    <property type="entry name" value="Pept_M3A_M3B_dom"/>
</dbReference>
<dbReference type="Pfam" id="PF08439">
    <property type="entry name" value="Peptidase_M3_N"/>
    <property type="match status" value="1"/>
</dbReference>
<keyword evidence="3 6" id="KW-0378">Hydrolase</keyword>
<dbReference type="InterPro" id="IPR011977">
    <property type="entry name" value="Pept_M3B_clade3"/>
</dbReference>
<dbReference type="EMBL" id="FNEN01000002">
    <property type="protein sequence ID" value="SDI49054.1"/>
    <property type="molecule type" value="Genomic_DNA"/>
</dbReference>
<evidence type="ECO:0000313" key="10">
    <source>
        <dbReference type="Proteomes" id="UP000198853"/>
    </source>
</evidence>
<dbReference type="CDD" id="cd09607">
    <property type="entry name" value="M3B_PepF"/>
    <property type="match status" value="1"/>
</dbReference>
<dbReference type="InterPro" id="IPR034006">
    <property type="entry name" value="M3B_PepF_2"/>
</dbReference>
<dbReference type="AlphaFoldDB" id="A0A1G8L029"/>